<evidence type="ECO:0000256" key="1">
    <source>
        <dbReference type="ARBA" id="ARBA00004606"/>
    </source>
</evidence>
<keyword evidence="4 9" id="KW-0735">Signal-anchor</keyword>
<keyword evidence="7" id="KW-1015">Disulfide bond</keyword>
<comment type="subcellular location">
    <subcellularLocation>
        <location evidence="1 9">Membrane</location>
        <topology evidence="1 9">Single-pass type II membrane protein</topology>
    </subcellularLocation>
</comment>
<comment type="caution">
    <text evidence="11">The sequence shown here is derived from an EMBL/GenBank/DDBJ whole genome shotgun (WGS) entry which is preliminary data.</text>
</comment>
<sequence length="264" mass="29982">MTIITKPITEKKKLEQPLVINESEADVESAVVSPAVYHKRNSWVLLLAALLFLSFGIIGCTFIYRSVHRNTNFRGWCHVPYGLNGDNSLASRSTFNEEFEVDVEKNYATVRVPDFSGGRAARFIHDFNANMTGIIDMIGDRCFVMPLDRRVIVPPTNMIDLVNKMWGGYYDIDMGRVRRRMRVVIPPLSDMKPVGLYIANECEGKSTYMLAPYHNILYKRSTSINGEFFAEFAGQNLQQIDVVNMAAVEDYEKQQNAALADLQH</sequence>
<dbReference type="InterPro" id="IPR040145">
    <property type="entry name" value="ITM2"/>
</dbReference>
<protein>
    <recommendedName>
        <fullName evidence="9">Integral membrane protein 2</fullName>
    </recommendedName>
</protein>
<evidence type="ECO:0000313" key="11">
    <source>
        <dbReference type="EMBL" id="CAB3370446.1"/>
    </source>
</evidence>
<name>A0A8S1CQG6_9INSE</name>
<keyword evidence="3 9" id="KW-0812">Transmembrane</keyword>
<keyword evidence="6 9" id="KW-0472">Membrane</keyword>
<accession>A0A8S1CQG6</accession>
<proteinExistence type="inferred from homology"/>
<feature type="transmembrane region" description="Helical" evidence="9">
    <location>
        <begin position="43"/>
        <end position="64"/>
    </location>
</feature>
<evidence type="ECO:0000256" key="6">
    <source>
        <dbReference type="ARBA" id="ARBA00023136"/>
    </source>
</evidence>
<dbReference type="InterPro" id="IPR007084">
    <property type="entry name" value="BRICHOS_dom"/>
</dbReference>
<evidence type="ECO:0000313" key="12">
    <source>
        <dbReference type="Proteomes" id="UP000494165"/>
    </source>
</evidence>
<dbReference type="PANTHER" id="PTHR10962">
    <property type="entry name" value="INTEGRAL TRANSMEMBRANE PROTEIN 2"/>
    <property type="match status" value="1"/>
</dbReference>
<evidence type="ECO:0000256" key="9">
    <source>
        <dbReference type="RuleBase" id="RU367061"/>
    </source>
</evidence>
<reference evidence="11 12" key="1">
    <citation type="submission" date="2020-04" db="EMBL/GenBank/DDBJ databases">
        <authorList>
            <person name="Alioto T."/>
            <person name="Alioto T."/>
            <person name="Gomez Garrido J."/>
        </authorList>
    </citation>
    <scope>NUCLEOTIDE SEQUENCE [LARGE SCALE GENOMIC DNA]</scope>
</reference>
<keyword evidence="12" id="KW-1185">Reference proteome</keyword>
<dbReference type="GO" id="GO:0005794">
    <property type="term" value="C:Golgi apparatus"/>
    <property type="evidence" value="ECO:0007669"/>
    <property type="project" value="TreeGrafter"/>
</dbReference>
<feature type="domain" description="BRICHOS" evidence="10">
    <location>
        <begin position="115"/>
        <end position="210"/>
    </location>
</feature>
<evidence type="ECO:0000256" key="4">
    <source>
        <dbReference type="ARBA" id="ARBA00022968"/>
    </source>
</evidence>
<organism evidence="11 12">
    <name type="scientific">Cloeon dipterum</name>
    <dbReference type="NCBI Taxonomy" id="197152"/>
    <lineage>
        <taxon>Eukaryota</taxon>
        <taxon>Metazoa</taxon>
        <taxon>Ecdysozoa</taxon>
        <taxon>Arthropoda</taxon>
        <taxon>Hexapoda</taxon>
        <taxon>Insecta</taxon>
        <taxon>Pterygota</taxon>
        <taxon>Palaeoptera</taxon>
        <taxon>Ephemeroptera</taxon>
        <taxon>Pisciforma</taxon>
        <taxon>Baetidae</taxon>
        <taxon>Cloeon</taxon>
    </lineage>
</organism>
<evidence type="ECO:0000256" key="2">
    <source>
        <dbReference type="ARBA" id="ARBA00006794"/>
    </source>
</evidence>
<evidence type="ECO:0000256" key="5">
    <source>
        <dbReference type="ARBA" id="ARBA00022989"/>
    </source>
</evidence>
<dbReference type="PROSITE" id="PS50869">
    <property type="entry name" value="BRICHOS"/>
    <property type="match status" value="1"/>
</dbReference>
<dbReference type="EMBL" id="CADEPI010000052">
    <property type="protein sequence ID" value="CAB3370446.1"/>
    <property type="molecule type" value="Genomic_DNA"/>
</dbReference>
<dbReference type="GO" id="GO:0042985">
    <property type="term" value="P:negative regulation of amyloid precursor protein biosynthetic process"/>
    <property type="evidence" value="ECO:0007669"/>
    <property type="project" value="TreeGrafter"/>
</dbReference>
<dbReference type="SMART" id="SM01039">
    <property type="entry name" value="BRICHOS"/>
    <property type="match status" value="1"/>
</dbReference>
<dbReference type="AlphaFoldDB" id="A0A8S1CQG6"/>
<keyword evidence="9" id="KW-1003">Cell membrane</keyword>
<dbReference type="PANTHER" id="PTHR10962:SF1">
    <property type="entry name" value="INTEGRAL MEMBRANE PROTEIN 2"/>
    <property type="match status" value="1"/>
</dbReference>
<gene>
    <name evidence="11" type="ORF">CLODIP_2_CD10649</name>
</gene>
<dbReference type="GO" id="GO:0005886">
    <property type="term" value="C:plasma membrane"/>
    <property type="evidence" value="ECO:0007669"/>
    <property type="project" value="UniProtKB-UniRule"/>
</dbReference>
<dbReference type="GO" id="GO:0001540">
    <property type="term" value="F:amyloid-beta binding"/>
    <property type="evidence" value="ECO:0007669"/>
    <property type="project" value="TreeGrafter"/>
</dbReference>
<evidence type="ECO:0000259" key="10">
    <source>
        <dbReference type="PROSITE" id="PS50869"/>
    </source>
</evidence>
<comment type="similarity">
    <text evidence="2 9">Belongs to the ITM2 family.</text>
</comment>
<keyword evidence="5 9" id="KW-1133">Transmembrane helix</keyword>
<dbReference type="GO" id="GO:0070062">
    <property type="term" value="C:extracellular exosome"/>
    <property type="evidence" value="ECO:0007669"/>
    <property type="project" value="TreeGrafter"/>
</dbReference>
<dbReference type="Proteomes" id="UP000494165">
    <property type="component" value="Unassembled WGS sequence"/>
</dbReference>
<dbReference type="OrthoDB" id="9982095at2759"/>
<evidence type="ECO:0000256" key="8">
    <source>
        <dbReference type="ARBA" id="ARBA00023180"/>
    </source>
</evidence>
<evidence type="ECO:0000256" key="7">
    <source>
        <dbReference type="ARBA" id="ARBA00023157"/>
    </source>
</evidence>
<keyword evidence="8" id="KW-0325">Glycoprotein</keyword>
<evidence type="ECO:0000256" key="3">
    <source>
        <dbReference type="ARBA" id="ARBA00022692"/>
    </source>
</evidence>
<dbReference type="Pfam" id="PF04089">
    <property type="entry name" value="BRICHOS"/>
    <property type="match status" value="1"/>
</dbReference>